<protein>
    <submittedName>
        <fullName evidence="2">Uncharacterized protein</fullName>
    </submittedName>
</protein>
<keyword evidence="1" id="KW-0472">Membrane</keyword>
<keyword evidence="1" id="KW-0812">Transmembrane</keyword>
<sequence length="105" mass="12282">MKHKNDIENKVEDTLNVLDTIKEVKVNHFFKHKVLQQIQHQKEEKKPLLYWLTPQIQVVAIAAVFLLNISTIFYAFSSNKDISTNEIENFAQEYALQSSTTYLLN</sequence>
<dbReference type="RefSeq" id="WP_105015467.1">
    <property type="nucleotide sequence ID" value="NZ_MSCN01000001.1"/>
</dbReference>
<organism evidence="2 3">
    <name type="scientific">Polaribacter porphyrae</name>
    <dbReference type="NCBI Taxonomy" id="1137780"/>
    <lineage>
        <taxon>Bacteria</taxon>
        <taxon>Pseudomonadati</taxon>
        <taxon>Bacteroidota</taxon>
        <taxon>Flavobacteriia</taxon>
        <taxon>Flavobacteriales</taxon>
        <taxon>Flavobacteriaceae</taxon>
    </lineage>
</organism>
<reference evidence="2 3" key="1">
    <citation type="submission" date="2016-12" db="EMBL/GenBank/DDBJ databases">
        <title>Trade-off between light-utilization and light-protection in marine flavobacteria.</title>
        <authorList>
            <person name="Kumagai Y."/>
            <person name="Yoshizawa S."/>
            <person name="Kogure K."/>
            <person name="Iwasaki W."/>
        </authorList>
    </citation>
    <scope>NUCLEOTIDE SEQUENCE [LARGE SCALE GENOMIC DNA]</scope>
    <source>
        <strain evidence="2 3">NBRC 108759</strain>
    </source>
</reference>
<name>A0A2S7WNM0_9FLAO</name>
<keyword evidence="3" id="KW-1185">Reference proteome</keyword>
<keyword evidence="1" id="KW-1133">Transmembrane helix</keyword>
<proteinExistence type="predicted"/>
<accession>A0A2S7WNM0</accession>
<dbReference type="Proteomes" id="UP000238882">
    <property type="component" value="Unassembled WGS sequence"/>
</dbReference>
<dbReference type="AlphaFoldDB" id="A0A2S7WNM0"/>
<dbReference type="EMBL" id="MSCN01000001">
    <property type="protein sequence ID" value="PQJ78871.1"/>
    <property type="molecule type" value="Genomic_DNA"/>
</dbReference>
<evidence type="ECO:0000313" key="3">
    <source>
        <dbReference type="Proteomes" id="UP000238882"/>
    </source>
</evidence>
<gene>
    <name evidence="2" type="ORF">BTO18_06590</name>
</gene>
<evidence type="ECO:0000256" key="1">
    <source>
        <dbReference type="SAM" id="Phobius"/>
    </source>
</evidence>
<evidence type="ECO:0000313" key="2">
    <source>
        <dbReference type="EMBL" id="PQJ78871.1"/>
    </source>
</evidence>
<dbReference type="OrthoDB" id="1139253at2"/>
<comment type="caution">
    <text evidence="2">The sequence shown here is derived from an EMBL/GenBank/DDBJ whole genome shotgun (WGS) entry which is preliminary data.</text>
</comment>
<feature type="transmembrane region" description="Helical" evidence="1">
    <location>
        <begin position="56"/>
        <end position="76"/>
    </location>
</feature>